<accession>A0A9N9IIZ0</accession>
<sequence>HYEIIMEECYYRIEFNGLQKAYNRRVTKTVIKVRSLAIVVTQIIYVRQMGGLNS</sequence>
<protein>
    <submittedName>
        <fullName evidence="1">14701_t:CDS:1</fullName>
    </submittedName>
</protein>
<dbReference type="EMBL" id="CAJVPP010018926">
    <property type="protein sequence ID" value="CAG8736731.1"/>
    <property type="molecule type" value="Genomic_DNA"/>
</dbReference>
<organism evidence="1 2">
    <name type="scientific">Funneliformis mosseae</name>
    <name type="common">Endomycorrhizal fungus</name>
    <name type="synonym">Glomus mosseae</name>
    <dbReference type="NCBI Taxonomy" id="27381"/>
    <lineage>
        <taxon>Eukaryota</taxon>
        <taxon>Fungi</taxon>
        <taxon>Fungi incertae sedis</taxon>
        <taxon>Mucoromycota</taxon>
        <taxon>Glomeromycotina</taxon>
        <taxon>Glomeromycetes</taxon>
        <taxon>Glomerales</taxon>
        <taxon>Glomeraceae</taxon>
        <taxon>Funneliformis</taxon>
    </lineage>
</organism>
<name>A0A9N9IIZ0_FUNMO</name>
<keyword evidence="2" id="KW-1185">Reference proteome</keyword>
<dbReference type="Proteomes" id="UP000789375">
    <property type="component" value="Unassembled WGS sequence"/>
</dbReference>
<feature type="non-terminal residue" evidence="1">
    <location>
        <position position="1"/>
    </location>
</feature>
<gene>
    <name evidence="1" type="ORF">FMOSSE_LOCUS15927</name>
</gene>
<dbReference type="AlphaFoldDB" id="A0A9N9IIZ0"/>
<evidence type="ECO:0000313" key="1">
    <source>
        <dbReference type="EMBL" id="CAG8736731.1"/>
    </source>
</evidence>
<proteinExistence type="predicted"/>
<reference evidence="1" key="1">
    <citation type="submission" date="2021-06" db="EMBL/GenBank/DDBJ databases">
        <authorList>
            <person name="Kallberg Y."/>
            <person name="Tangrot J."/>
            <person name="Rosling A."/>
        </authorList>
    </citation>
    <scope>NUCLEOTIDE SEQUENCE</scope>
    <source>
        <strain evidence="1">87-6 pot B 2015</strain>
    </source>
</reference>
<comment type="caution">
    <text evidence="1">The sequence shown here is derived from an EMBL/GenBank/DDBJ whole genome shotgun (WGS) entry which is preliminary data.</text>
</comment>
<evidence type="ECO:0000313" key="2">
    <source>
        <dbReference type="Proteomes" id="UP000789375"/>
    </source>
</evidence>